<feature type="transmembrane region" description="Helical" evidence="6">
    <location>
        <begin position="341"/>
        <end position="363"/>
    </location>
</feature>
<protein>
    <submittedName>
        <fullName evidence="7">Oligosaccharide flippase family protein</fullName>
    </submittedName>
</protein>
<evidence type="ECO:0000256" key="4">
    <source>
        <dbReference type="ARBA" id="ARBA00022989"/>
    </source>
</evidence>
<feature type="transmembrane region" description="Helical" evidence="6">
    <location>
        <begin position="96"/>
        <end position="116"/>
    </location>
</feature>
<sequence length="446" mass="44636">MDASNRAGGLSATRSVLALGLKGGAVVAGFALQIVLARLLGAEGLGVFAGFLAAATVMAIAGGLGMPVAAIRFVPVYLAEGQDARLAGFLRAARQFCLLAAGGLALALAAWFLLLPPLRADVHAALAAAALVPLLAWGALSAGLLQASGQPLRADATINFARPLLVMLLALLAAAFVELRPHHALWLMAAAALATGAAAALAARRRLPRAPGIVPDASERARWLQSGTTLVLGMIVTALIERLDIIMLGILLGPEEAGPYSVASRLALTVALASAAVASLVGPELARHAAAGDRVALQASAGRAALLATGMAMASVVALAAAWPFLLPAFGAGFDAATTPLMILLAAQGAIAAAGAAGGLLAVTGRNREIVSISIGAVILDTALLLLLVPSFGPTGAALATAATGLCHAAALALAASRLLGVDPSLRGAARAWTRRRYLGPSLHRS</sequence>
<feature type="transmembrane region" description="Helical" evidence="6">
    <location>
        <begin position="304"/>
        <end position="326"/>
    </location>
</feature>
<accession>A0ABS4AYF7</accession>
<evidence type="ECO:0000313" key="8">
    <source>
        <dbReference type="Proteomes" id="UP000680815"/>
    </source>
</evidence>
<feature type="transmembrane region" description="Helical" evidence="6">
    <location>
        <begin position="260"/>
        <end position="283"/>
    </location>
</feature>
<proteinExistence type="predicted"/>
<dbReference type="PANTHER" id="PTHR30250">
    <property type="entry name" value="PST FAMILY PREDICTED COLANIC ACID TRANSPORTER"/>
    <property type="match status" value="1"/>
</dbReference>
<comment type="subcellular location">
    <subcellularLocation>
        <location evidence="1">Cell membrane</location>
        <topology evidence="1">Multi-pass membrane protein</topology>
    </subcellularLocation>
</comment>
<keyword evidence="3 6" id="KW-0812">Transmembrane</keyword>
<dbReference type="EMBL" id="JAGIYZ010000028">
    <property type="protein sequence ID" value="MBP0466410.1"/>
    <property type="molecule type" value="Genomic_DNA"/>
</dbReference>
<dbReference type="Pfam" id="PF01943">
    <property type="entry name" value="Polysacc_synt"/>
    <property type="match status" value="1"/>
</dbReference>
<organism evidence="7 8">
    <name type="scientific">Roseomonas nitratireducens</name>
    <dbReference type="NCBI Taxonomy" id="2820810"/>
    <lineage>
        <taxon>Bacteria</taxon>
        <taxon>Pseudomonadati</taxon>
        <taxon>Pseudomonadota</taxon>
        <taxon>Alphaproteobacteria</taxon>
        <taxon>Acetobacterales</taxon>
        <taxon>Roseomonadaceae</taxon>
        <taxon>Roseomonas</taxon>
    </lineage>
</organism>
<evidence type="ECO:0000256" key="6">
    <source>
        <dbReference type="SAM" id="Phobius"/>
    </source>
</evidence>
<dbReference type="PANTHER" id="PTHR30250:SF11">
    <property type="entry name" value="O-ANTIGEN TRANSPORTER-RELATED"/>
    <property type="match status" value="1"/>
</dbReference>
<dbReference type="Proteomes" id="UP000680815">
    <property type="component" value="Unassembled WGS sequence"/>
</dbReference>
<reference evidence="7 8" key="1">
    <citation type="submission" date="2021-03" db="EMBL/GenBank/DDBJ databases">
        <authorList>
            <person name="So Y."/>
        </authorList>
    </citation>
    <scope>NUCLEOTIDE SEQUENCE [LARGE SCALE GENOMIC DNA]</scope>
    <source>
        <strain evidence="7 8">PWR1</strain>
    </source>
</reference>
<keyword evidence="5 6" id="KW-0472">Membrane</keyword>
<feature type="transmembrane region" description="Helical" evidence="6">
    <location>
        <begin position="183"/>
        <end position="203"/>
    </location>
</feature>
<name>A0ABS4AYF7_9PROT</name>
<gene>
    <name evidence="7" type="ORF">J5Y09_20955</name>
</gene>
<evidence type="ECO:0000313" key="7">
    <source>
        <dbReference type="EMBL" id="MBP0466410.1"/>
    </source>
</evidence>
<feature type="transmembrane region" description="Helical" evidence="6">
    <location>
        <begin position="398"/>
        <end position="421"/>
    </location>
</feature>
<feature type="transmembrane region" description="Helical" evidence="6">
    <location>
        <begin position="48"/>
        <end position="75"/>
    </location>
</feature>
<evidence type="ECO:0000256" key="5">
    <source>
        <dbReference type="ARBA" id="ARBA00023136"/>
    </source>
</evidence>
<keyword evidence="2" id="KW-1003">Cell membrane</keyword>
<dbReference type="InterPro" id="IPR050833">
    <property type="entry name" value="Poly_Biosynth_Transport"/>
</dbReference>
<evidence type="ECO:0000256" key="3">
    <source>
        <dbReference type="ARBA" id="ARBA00022692"/>
    </source>
</evidence>
<feature type="transmembrane region" description="Helical" evidence="6">
    <location>
        <begin position="16"/>
        <end position="36"/>
    </location>
</feature>
<evidence type="ECO:0000256" key="2">
    <source>
        <dbReference type="ARBA" id="ARBA00022475"/>
    </source>
</evidence>
<keyword evidence="8" id="KW-1185">Reference proteome</keyword>
<keyword evidence="4 6" id="KW-1133">Transmembrane helix</keyword>
<feature type="transmembrane region" description="Helical" evidence="6">
    <location>
        <begin position="157"/>
        <end position="177"/>
    </location>
</feature>
<feature type="transmembrane region" description="Helical" evidence="6">
    <location>
        <begin position="223"/>
        <end position="240"/>
    </location>
</feature>
<feature type="transmembrane region" description="Helical" evidence="6">
    <location>
        <begin position="122"/>
        <end position="145"/>
    </location>
</feature>
<comment type="caution">
    <text evidence="7">The sequence shown here is derived from an EMBL/GenBank/DDBJ whole genome shotgun (WGS) entry which is preliminary data.</text>
</comment>
<dbReference type="InterPro" id="IPR002797">
    <property type="entry name" value="Polysacc_synth"/>
</dbReference>
<dbReference type="RefSeq" id="WP_209353811.1">
    <property type="nucleotide sequence ID" value="NZ_JAGIYZ010000028.1"/>
</dbReference>
<evidence type="ECO:0000256" key="1">
    <source>
        <dbReference type="ARBA" id="ARBA00004651"/>
    </source>
</evidence>
<feature type="transmembrane region" description="Helical" evidence="6">
    <location>
        <begin position="370"/>
        <end position="392"/>
    </location>
</feature>